<evidence type="ECO:0000313" key="2">
    <source>
        <dbReference type="Proteomes" id="UP000034156"/>
    </source>
</evidence>
<evidence type="ECO:0008006" key="3">
    <source>
        <dbReference type="Google" id="ProtNLM"/>
    </source>
</evidence>
<dbReference type="EMBL" id="CP011451">
    <property type="protein sequence ID" value="AKH38121.1"/>
    <property type="molecule type" value="Genomic_DNA"/>
</dbReference>
<evidence type="ECO:0000313" key="1">
    <source>
        <dbReference type="EMBL" id="AKH38121.1"/>
    </source>
</evidence>
<keyword evidence="2" id="KW-1185">Reference proteome</keyword>
<reference evidence="1 2" key="2">
    <citation type="journal article" date="2016" name="Genome Announc.">
        <title>Genome Sequence of Nitrosomonas communis Strain Nm2, a Mesophilic Ammonia-Oxidizing Bacterium Isolated from Mediterranean Soil.</title>
        <authorList>
            <person name="Kozlowski J.A."/>
            <person name="Kits K.D."/>
            <person name="Stein L.Y."/>
        </authorList>
    </citation>
    <scope>NUCLEOTIDE SEQUENCE [LARGE SCALE GENOMIC DNA]</scope>
    <source>
        <strain evidence="1 2">Nm2</strain>
    </source>
</reference>
<dbReference type="OrthoDB" id="8548768at2"/>
<protein>
    <recommendedName>
        <fullName evidence="3">Transposase</fullName>
    </recommendedName>
</protein>
<gene>
    <name evidence="1" type="ORF">AAW31_10325</name>
</gene>
<dbReference type="Proteomes" id="UP000034156">
    <property type="component" value="Chromosome"/>
</dbReference>
<reference evidence="2" key="1">
    <citation type="submission" date="2015-05" db="EMBL/GenBank/DDBJ databases">
        <title>Draft genome of Nitrosomonas communis strain Nm2.</title>
        <authorList>
            <person name="Kozlowski J.A."/>
            <person name="Kits K.D."/>
            <person name="Stein L.Y."/>
        </authorList>
    </citation>
    <scope>NUCLEOTIDE SEQUENCE [LARGE SCALE GENOMIC DNA]</scope>
    <source>
        <strain evidence="2">Nm2</strain>
    </source>
</reference>
<dbReference type="KEGG" id="nco:AAW31_10325"/>
<accession>A0A0F7KF35</accession>
<dbReference type="AlphaFoldDB" id="A0A0F7KF35"/>
<sequence>MTLKIPNLDGTTHIFMSPLEFMQQLAVPVLQPRLNLIRYHDVLAPNAKLYPEIIPDSKKKQK</sequence>
<proteinExistence type="predicted"/>
<organism evidence="1 2">
    <name type="scientific">Nitrosomonas communis</name>
    <dbReference type="NCBI Taxonomy" id="44574"/>
    <lineage>
        <taxon>Bacteria</taxon>
        <taxon>Pseudomonadati</taxon>
        <taxon>Pseudomonadota</taxon>
        <taxon>Betaproteobacteria</taxon>
        <taxon>Nitrosomonadales</taxon>
        <taxon>Nitrosomonadaceae</taxon>
        <taxon>Nitrosomonas</taxon>
    </lineage>
</organism>
<name>A0A0F7KF35_9PROT</name>